<evidence type="ECO:0000256" key="3">
    <source>
        <dbReference type="ARBA" id="ARBA00012438"/>
    </source>
</evidence>
<dbReference type="GO" id="GO:0000155">
    <property type="term" value="F:phosphorelay sensor kinase activity"/>
    <property type="evidence" value="ECO:0007669"/>
    <property type="project" value="InterPro"/>
</dbReference>
<evidence type="ECO:0000256" key="9">
    <source>
        <dbReference type="ARBA" id="ARBA00023012"/>
    </source>
</evidence>
<organism evidence="14 15">
    <name type="scientific">Serinibacter arcticus</name>
    <dbReference type="NCBI Taxonomy" id="1655435"/>
    <lineage>
        <taxon>Bacteria</taxon>
        <taxon>Bacillati</taxon>
        <taxon>Actinomycetota</taxon>
        <taxon>Actinomycetes</taxon>
        <taxon>Micrococcales</taxon>
        <taxon>Beutenbergiaceae</taxon>
        <taxon>Serinibacter</taxon>
    </lineage>
</organism>
<keyword evidence="7 14" id="KW-0418">Kinase</keyword>
<comment type="subcellular location">
    <subcellularLocation>
        <location evidence="2">Cell membrane</location>
    </subcellularLocation>
</comment>
<keyword evidence="5" id="KW-0808">Transferase</keyword>
<dbReference type="RefSeq" id="WP_135848799.1">
    <property type="nucleotide sequence ID" value="NZ_RHPJ01000001.1"/>
</dbReference>
<dbReference type="Gene3D" id="3.30.565.10">
    <property type="entry name" value="Histidine kinase-like ATPase, C-terminal domain"/>
    <property type="match status" value="1"/>
</dbReference>
<comment type="caution">
    <text evidence="14">The sequence shown here is derived from an EMBL/GenBank/DDBJ whole genome shotgun (WGS) entry which is preliminary data.</text>
</comment>
<dbReference type="CDD" id="cd00075">
    <property type="entry name" value="HATPase"/>
    <property type="match status" value="1"/>
</dbReference>
<dbReference type="SMART" id="SM00387">
    <property type="entry name" value="HATPase_c"/>
    <property type="match status" value="1"/>
</dbReference>
<dbReference type="Proteomes" id="UP000297318">
    <property type="component" value="Unassembled WGS sequence"/>
</dbReference>
<keyword evidence="9" id="KW-0902">Two-component regulatory system</keyword>
<dbReference type="Pfam" id="PF00512">
    <property type="entry name" value="HisKA"/>
    <property type="match status" value="1"/>
</dbReference>
<dbReference type="InterPro" id="IPR003660">
    <property type="entry name" value="HAMP_dom"/>
</dbReference>
<dbReference type="GO" id="GO:0005886">
    <property type="term" value="C:plasma membrane"/>
    <property type="evidence" value="ECO:0007669"/>
    <property type="project" value="UniProtKB-SubCell"/>
</dbReference>
<dbReference type="InterPro" id="IPR004358">
    <property type="entry name" value="Sig_transdc_His_kin-like_C"/>
</dbReference>
<reference evidence="14 15" key="1">
    <citation type="submission" date="2018-11" db="EMBL/GenBank/DDBJ databases">
        <title>Complete genome sequencing of the Actinobacteria Serinibacter sp. K3-2.</title>
        <authorList>
            <person name="Rakitin A.L."/>
            <person name="Beletsky A.V."/>
            <person name="Mardanov A.V."/>
            <person name="Ravin N.V."/>
            <person name="Gromova A.S."/>
            <person name="Filippova S.N."/>
            <person name="Gal'Chenko V.F."/>
        </authorList>
    </citation>
    <scope>NUCLEOTIDE SEQUENCE [LARGE SCALE GENOMIC DNA]</scope>
    <source>
        <strain evidence="14 15">K3-2</strain>
    </source>
</reference>
<sequence>MRSTLRLRLTLLTAGVLAIALTVGAVLLVQLLERGRIEALDDAATARVATVADLVRTDRLPDALGVAQPGEVVQLLALDGGVVATSSNASLTLPVVSADVRAELEKLSGAGADGSSGDADPRDPIVVTARSSYAGQARVAALLATLPGEAGGAGDADGSGAAAPTRVLVVAAVPLGDVSATVRALGLSLAAVVPVLVLGLGAVVWLVLGRALRPVEELRVAADDVVAAGGPGSLPVPRSGELAALATTLNAMLDRLDGAVASARAAADSARGAAERQRAFVADAAHELRSPLASLGTALEVAATHPDSYPREELVTDLRSDVARMQVLVEDLLLLARLGSRPLAREALALGQVVAAAVTEVGGEVDVVGDGAALGDAVATTRVLRNLLANAARHARATVAVTVADGAVTVDDDGAGIRESERERVFERFVRLDEARERDAGGSGLGLAIARELAREQGGDVMLATSPAGGLRATLRLPTR</sequence>
<keyword evidence="6 11" id="KW-0812">Transmembrane</keyword>
<dbReference type="SUPFAM" id="SSF47384">
    <property type="entry name" value="Homodimeric domain of signal transducing histidine kinase"/>
    <property type="match status" value="1"/>
</dbReference>
<dbReference type="SMART" id="SM00388">
    <property type="entry name" value="HisKA"/>
    <property type="match status" value="1"/>
</dbReference>
<evidence type="ECO:0000256" key="2">
    <source>
        <dbReference type="ARBA" id="ARBA00004236"/>
    </source>
</evidence>
<comment type="catalytic activity">
    <reaction evidence="1">
        <text>ATP + protein L-histidine = ADP + protein N-phospho-L-histidine.</text>
        <dbReference type="EC" id="2.7.13.3"/>
    </reaction>
</comment>
<evidence type="ECO:0000313" key="14">
    <source>
        <dbReference type="EMBL" id="TGO06640.1"/>
    </source>
</evidence>
<evidence type="ECO:0000256" key="7">
    <source>
        <dbReference type="ARBA" id="ARBA00022777"/>
    </source>
</evidence>
<evidence type="ECO:0000256" key="10">
    <source>
        <dbReference type="ARBA" id="ARBA00023136"/>
    </source>
</evidence>
<evidence type="ECO:0000256" key="4">
    <source>
        <dbReference type="ARBA" id="ARBA00022553"/>
    </source>
</evidence>
<dbReference type="InterPro" id="IPR036890">
    <property type="entry name" value="HATPase_C_sf"/>
</dbReference>
<name>A0A4Z1E5P6_9MICO</name>
<dbReference type="InterPro" id="IPR003594">
    <property type="entry name" value="HATPase_dom"/>
</dbReference>
<evidence type="ECO:0000259" key="12">
    <source>
        <dbReference type="PROSITE" id="PS50109"/>
    </source>
</evidence>
<dbReference type="PRINTS" id="PR00344">
    <property type="entry name" value="BCTRLSENSOR"/>
</dbReference>
<evidence type="ECO:0000313" key="15">
    <source>
        <dbReference type="Proteomes" id="UP000297318"/>
    </source>
</evidence>
<dbReference type="PROSITE" id="PS50109">
    <property type="entry name" value="HIS_KIN"/>
    <property type="match status" value="1"/>
</dbReference>
<dbReference type="CDD" id="cd06225">
    <property type="entry name" value="HAMP"/>
    <property type="match status" value="1"/>
</dbReference>
<keyword evidence="8 11" id="KW-1133">Transmembrane helix</keyword>
<feature type="transmembrane region" description="Helical" evidence="11">
    <location>
        <begin position="184"/>
        <end position="208"/>
    </location>
</feature>
<keyword evidence="15" id="KW-1185">Reference proteome</keyword>
<dbReference type="InterPro" id="IPR003661">
    <property type="entry name" value="HisK_dim/P_dom"/>
</dbReference>
<dbReference type="SMART" id="SM00304">
    <property type="entry name" value="HAMP"/>
    <property type="match status" value="1"/>
</dbReference>
<dbReference type="Pfam" id="PF00672">
    <property type="entry name" value="HAMP"/>
    <property type="match status" value="1"/>
</dbReference>
<dbReference type="PANTHER" id="PTHR45436">
    <property type="entry name" value="SENSOR HISTIDINE KINASE YKOH"/>
    <property type="match status" value="1"/>
</dbReference>
<dbReference type="CDD" id="cd00082">
    <property type="entry name" value="HisKA"/>
    <property type="match status" value="1"/>
</dbReference>
<evidence type="ECO:0000256" key="8">
    <source>
        <dbReference type="ARBA" id="ARBA00022989"/>
    </source>
</evidence>
<feature type="domain" description="HAMP" evidence="13">
    <location>
        <begin position="209"/>
        <end position="261"/>
    </location>
</feature>
<gene>
    <name evidence="14" type="ORF">SERN_0832</name>
</gene>
<evidence type="ECO:0000256" key="11">
    <source>
        <dbReference type="SAM" id="Phobius"/>
    </source>
</evidence>
<dbReference type="EC" id="2.7.13.3" evidence="3"/>
<dbReference type="Gene3D" id="6.10.340.10">
    <property type="match status" value="1"/>
</dbReference>
<dbReference type="InterPro" id="IPR050428">
    <property type="entry name" value="TCS_sensor_his_kinase"/>
</dbReference>
<proteinExistence type="predicted"/>
<dbReference type="EMBL" id="RHPJ01000001">
    <property type="protein sequence ID" value="TGO06640.1"/>
    <property type="molecule type" value="Genomic_DNA"/>
</dbReference>
<dbReference type="Pfam" id="PF02518">
    <property type="entry name" value="HATPase_c"/>
    <property type="match status" value="1"/>
</dbReference>
<keyword evidence="4" id="KW-0597">Phosphoprotein</keyword>
<dbReference type="InterPro" id="IPR036097">
    <property type="entry name" value="HisK_dim/P_sf"/>
</dbReference>
<evidence type="ECO:0000259" key="13">
    <source>
        <dbReference type="PROSITE" id="PS50885"/>
    </source>
</evidence>
<dbReference type="OrthoDB" id="9786919at2"/>
<accession>A0A4Z1E5P6</accession>
<protein>
    <recommendedName>
        <fullName evidence="3">histidine kinase</fullName>
        <ecNumber evidence="3">2.7.13.3</ecNumber>
    </recommendedName>
</protein>
<dbReference type="AlphaFoldDB" id="A0A4Z1E5P6"/>
<feature type="domain" description="Histidine kinase" evidence="12">
    <location>
        <begin position="283"/>
        <end position="480"/>
    </location>
</feature>
<evidence type="ECO:0000256" key="6">
    <source>
        <dbReference type="ARBA" id="ARBA00022692"/>
    </source>
</evidence>
<dbReference type="Gene3D" id="1.10.287.130">
    <property type="match status" value="1"/>
</dbReference>
<dbReference type="PANTHER" id="PTHR45436:SF5">
    <property type="entry name" value="SENSOR HISTIDINE KINASE TRCS"/>
    <property type="match status" value="1"/>
</dbReference>
<dbReference type="SUPFAM" id="SSF55874">
    <property type="entry name" value="ATPase domain of HSP90 chaperone/DNA topoisomerase II/histidine kinase"/>
    <property type="match status" value="1"/>
</dbReference>
<evidence type="ECO:0000256" key="1">
    <source>
        <dbReference type="ARBA" id="ARBA00000085"/>
    </source>
</evidence>
<evidence type="ECO:0000256" key="5">
    <source>
        <dbReference type="ARBA" id="ARBA00022679"/>
    </source>
</evidence>
<keyword evidence="10 11" id="KW-0472">Membrane</keyword>
<dbReference type="InterPro" id="IPR005467">
    <property type="entry name" value="His_kinase_dom"/>
</dbReference>
<dbReference type="PROSITE" id="PS50885">
    <property type="entry name" value="HAMP"/>
    <property type="match status" value="1"/>
</dbReference>